<feature type="transmembrane region" description="Helical" evidence="8">
    <location>
        <begin position="147"/>
        <end position="180"/>
    </location>
</feature>
<keyword evidence="5 8" id="KW-1133">Transmembrane helix</keyword>
<evidence type="ECO:0000256" key="3">
    <source>
        <dbReference type="ARBA" id="ARBA00022475"/>
    </source>
</evidence>
<protein>
    <submittedName>
        <fullName evidence="10">MMPL family transporter</fullName>
    </submittedName>
</protein>
<keyword evidence="3" id="KW-1003">Cell membrane</keyword>
<sequence length="760" mass="80973">MSESAVAQQIVHEDLGGEANLVVLVGEPADVPPGEEGRPSNQTGADVAEQLRQDSRVESVQSFTDPGTGSSLVSDNGEWGLIAAHVTGSDQEQIDTAKELSDRLVGEREDGTQVLLGGTTPITQEINEQVLVDLKYAELIAVPLTMILLLIVFGSVVSAVLPLAVGGFGVLGAFFATWLITLVADVSIYSINLITALGLGLAIDYSLLMVSRFREELDVRGQGRHAARRSELAQEALSRTLATAGRTVLFTSLAVASALCALLVFPPPFLRSFGYGGIAVVVVAALGALVVLPALLAELGPRIDSLSVRSKKSAVPSLSAPSQFWGHVARVVYKRPLLSAIPVLVAIGVMAAPLLHVQFATPDDRILTGDQVSREAGDILRDHFPSNSSASPVGIVSSEVSSEQLDDYARRASLVEGVDQVMAATGIYRDGRHVASPPESMLHEQLQADEYYAIRVGGPADFLGEEAIDTVKELRNLSPPEGTNRVEYTGGTARFIDDRRAVTDHLLTALALIVATTFVLVFLFTGSVLMPLKALVMNVISLGAVLGVVTWIFQDGAFAELLGFTPRPLDMAMPVLLFCIAFGLSMDYELFLIGRMKEVWDRTKDNRQAVVEGLAHTGRITSLAAVVLSVTFAAFGTSQVTFLQLFGIGTAFAILLDATLVRGVLVPSFMRIAGNANWWSPGPLRKLHGLVGLSEVSDGPMLNDINPADSEREEDLRARRRRESAAAISALTPAIVSSGKGAHRRGRDSATTSSDPTETV</sequence>
<comment type="subcellular location">
    <subcellularLocation>
        <location evidence="1">Cell membrane</location>
        <topology evidence="1">Multi-pass membrane protein</topology>
    </subcellularLocation>
</comment>
<gene>
    <name evidence="10" type="ORF">EDL96_03040</name>
</gene>
<evidence type="ECO:0000313" key="11">
    <source>
        <dbReference type="Proteomes" id="UP000270616"/>
    </source>
</evidence>
<dbReference type="PANTHER" id="PTHR33406">
    <property type="entry name" value="MEMBRANE PROTEIN MJ1562-RELATED"/>
    <property type="match status" value="1"/>
</dbReference>
<feature type="transmembrane region" description="Helical" evidence="8">
    <location>
        <begin position="506"/>
        <end position="528"/>
    </location>
</feature>
<comment type="caution">
    <text evidence="10">The sequence shown here is derived from an EMBL/GenBank/DDBJ whole genome shotgun (WGS) entry which is preliminary data.</text>
</comment>
<evidence type="ECO:0000256" key="5">
    <source>
        <dbReference type="ARBA" id="ARBA00022989"/>
    </source>
</evidence>
<reference evidence="10 11" key="1">
    <citation type="submission" date="2018-10" db="EMBL/GenBank/DDBJ databases">
        <title>Kocuria sp. M5W7-7, whole genome shotgun sequence.</title>
        <authorList>
            <person name="Tuo L."/>
        </authorList>
    </citation>
    <scope>NUCLEOTIDE SEQUENCE [LARGE SCALE GENOMIC DNA]</scope>
    <source>
        <strain evidence="10 11">M5W7-7</strain>
    </source>
</reference>
<dbReference type="InterPro" id="IPR004869">
    <property type="entry name" value="MMPL_dom"/>
</dbReference>
<keyword evidence="6 8" id="KW-0472">Membrane</keyword>
<evidence type="ECO:0000259" key="9">
    <source>
        <dbReference type="Pfam" id="PF03176"/>
    </source>
</evidence>
<dbReference type="Gene3D" id="1.20.1640.10">
    <property type="entry name" value="Multidrug efflux transporter AcrB transmembrane domain"/>
    <property type="match status" value="2"/>
</dbReference>
<evidence type="ECO:0000256" key="1">
    <source>
        <dbReference type="ARBA" id="ARBA00004651"/>
    </source>
</evidence>
<feature type="compositionally biased region" description="Polar residues" evidence="7">
    <location>
        <begin position="749"/>
        <end position="760"/>
    </location>
</feature>
<feature type="transmembrane region" description="Helical" evidence="8">
    <location>
        <begin position="614"/>
        <end position="635"/>
    </location>
</feature>
<feature type="transmembrane region" description="Helical" evidence="8">
    <location>
        <begin position="535"/>
        <end position="553"/>
    </location>
</feature>
<organism evidence="10 11">
    <name type="scientific">Kocuria soli</name>
    <dbReference type="NCBI Taxonomy" id="2485125"/>
    <lineage>
        <taxon>Bacteria</taxon>
        <taxon>Bacillati</taxon>
        <taxon>Actinomycetota</taxon>
        <taxon>Actinomycetes</taxon>
        <taxon>Micrococcales</taxon>
        <taxon>Micrococcaceae</taxon>
        <taxon>Kocuria</taxon>
    </lineage>
</organism>
<feature type="transmembrane region" description="Helical" evidence="8">
    <location>
        <begin position="273"/>
        <end position="297"/>
    </location>
</feature>
<dbReference type="RefSeq" id="WP_123824348.1">
    <property type="nucleotide sequence ID" value="NZ_RKMF01000003.1"/>
</dbReference>
<evidence type="ECO:0000256" key="4">
    <source>
        <dbReference type="ARBA" id="ARBA00022692"/>
    </source>
</evidence>
<dbReference type="EMBL" id="RKMF01000003">
    <property type="protein sequence ID" value="ROZ64252.1"/>
    <property type="molecule type" value="Genomic_DNA"/>
</dbReference>
<feature type="transmembrane region" description="Helical" evidence="8">
    <location>
        <begin position="248"/>
        <end position="267"/>
    </location>
</feature>
<dbReference type="Pfam" id="PF03176">
    <property type="entry name" value="MMPL"/>
    <property type="match status" value="2"/>
</dbReference>
<evidence type="ECO:0000256" key="2">
    <source>
        <dbReference type="ARBA" id="ARBA00010157"/>
    </source>
</evidence>
<evidence type="ECO:0000256" key="8">
    <source>
        <dbReference type="SAM" id="Phobius"/>
    </source>
</evidence>
<feature type="domain" description="Membrane transport protein MMPL" evidence="9">
    <location>
        <begin position="42"/>
        <end position="337"/>
    </location>
</feature>
<feature type="transmembrane region" description="Helical" evidence="8">
    <location>
        <begin position="186"/>
        <end position="210"/>
    </location>
</feature>
<dbReference type="PANTHER" id="PTHR33406:SF11">
    <property type="entry name" value="MEMBRANE PROTEIN SCO6666-RELATED"/>
    <property type="match status" value="1"/>
</dbReference>
<evidence type="ECO:0000256" key="7">
    <source>
        <dbReference type="SAM" id="MobiDB-lite"/>
    </source>
</evidence>
<accession>A0A3N3ZTM4</accession>
<name>A0A3N3ZTM4_9MICC</name>
<dbReference type="AlphaFoldDB" id="A0A3N3ZTM4"/>
<feature type="region of interest" description="Disordered" evidence="7">
    <location>
        <begin position="701"/>
        <end position="760"/>
    </location>
</feature>
<dbReference type="GO" id="GO:0005886">
    <property type="term" value="C:plasma membrane"/>
    <property type="evidence" value="ECO:0007669"/>
    <property type="project" value="UniProtKB-SubCell"/>
</dbReference>
<dbReference type="SUPFAM" id="SSF82866">
    <property type="entry name" value="Multidrug efflux transporter AcrB transmembrane domain"/>
    <property type="match status" value="2"/>
</dbReference>
<keyword evidence="4 8" id="KW-0812">Transmembrane</keyword>
<feature type="transmembrane region" description="Helical" evidence="8">
    <location>
        <begin position="641"/>
        <end position="661"/>
    </location>
</feature>
<evidence type="ECO:0000256" key="6">
    <source>
        <dbReference type="ARBA" id="ARBA00023136"/>
    </source>
</evidence>
<evidence type="ECO:0000313" key="10">
    <source>
        <dbReference type="EMBL" id="ROZ64252.1"/>
    </source>
</evidence>
<feature type="domain" description="Membrane transport protein MMPL" evidence="9">
    <location>
        <begin position="370"/>
        <end position="681"/>
    </location>
</feature>
<dbReference type="Proteomes" id="UP000270616">
    <property type="component" value="Unassembled WGS sequence"/>
</dbReference>
<feature type="transmembrane region" description="Helical" evidence="8">
    <location>
        <begin position="337"/>
        <end position="355"/>
    </location>
</feature>
<feature type="transmembrane region" description="Helical" evidence="8">
    <location>
        <begin position="573"/>
        <end position="593"/>
    </location>
</feature>
<keyword evidence="11" id="KW-1185">Reference proteome</keyword>
<proteinExistence type="inferred from homology"/>
<comment type="similarity">
    <text evidence="2">Belongs to the resistance-nodulation-cell division (RND) (TC 2.A.6) family. MmpL subfamily.</text>
</comment>
<dbReference type="InterPro" id="IPR050545">
    <property type="entry name" value="Mycobact_MmpL"/>
</dbReference>
<dbReference type="OrthoDB" id="7051771at2"/>